<dbReference type="InterPro" id="IPR001412">
    <property type="entry name" value="aa-tRNA-synth_I_CS"/>
</dbReference>
<comment type="caution">
    <text evidence="9">The sequence shown here is derived from an EMBL/GenBank/DDBJ whole genome shotgun (WGS) entry which is preliminary data.</text>
</comment>
<evidence type="ECO:0000256" key="4">
    <source>
        <dbReference type="ARBA" id="ARBA00022840"/>
    </source>
</evidence>
<dbReference type="GO" id="GO:0002161">
    <property type="term" value="F:aminoacyl-tRNA deacylase activity"/>
    <property type="evidence" value="ECO:0007669"/>
    <property type="project" value="InterPro"/>
</dbReference>
<protein>
    <recommendedName>
        <fullName evidence="1">valine--tRNA ligase</fullName>
        <ecNumber evidence="1">6.1.1.9</ecNumber>
    </recommendedName>
    <alternativeName>
        <fullName evidence="7">Valyl-tRNA synthetase</fullName>
    </alternativeName>
</protein>
<dbReference type="SUPFAM" id="SSF52374">
    <property type="entry name" value="Nucleotidylyl transferase"/>
    <property type="match status" value="1"/>
</dbReference>
<dbReference type="AlphaFoldDB" id="X0TAT9"/>
<reference evidence="9" key="1">
    <citation type="journal article" date="2014" name="Front. Microbiol.">
        <title>High frequency of phylogenetically diverse reductive dehalogenase-homologous genes in deep subseafloor sedimentary metagenomes.</title>
        <authorList>
            <person name="Kawai M."/>
            <person name="Futagami T."/>
            <person name="Toyoda A."/>
            <person name="Takaki Y."/>
            <person name="Nishi S."/>
            <person name="Hori S."/>
            <person name="Arai W."/>
            <person name="Tsubouchi T."/>
            <person name="Morono Y."/>
            <person name="Uchiyama I."/>
            <person name="Ito T."/>
            <person name="Fujiyama A."/>
            <person name="Inagaki F."/>
            <person name="Takami H."/>
        </authorList>
    </citation>
    <scope>NUCLEOTIDE SEQUENCE</scope>
    <source>
        <strain evidence="9">Expedition CK06-06</strain>
    </source>
</reference>
<dbReference type="EC" id="6.1.1.9" evidence="1"/>
<evidence type="ECO:0000256" key="2">
    <source>
        <dbReference type="ARBA" id="ARBA00022598"/>
    </source>
</evidence>
<keyword evidence="5" id="KW-0648">Protein biosynthesis</keyword>
<dbReference type="InterPro" id="IPR009008">
    <property type="entry name" value="Val/Leu/Ile-tRNA-synth_edit"/>
</dbReference>
<organism evidence="9">
    <name type="scientific">marine sediment metagenome</name>
    <dbReference type="NCBI Taxonomy" id="412755"/>
    <lineage>
        <taxon>unclassified sequences</taxon>
        <taxon>metagenomes</taxon>
        <taxon>ecological metagenomes</taxon>
    </lineage>
</organism>
<evidence type="ECO:0000256" key="3">
    <source>
        <dbReference type="ARBA" id="ARBA00022741"/>
    </source>
</evidence>
<gene>
    <name evidence="9" type="ORF">S01H1_04662</name>
</gene>
<feature type="non-terminal residue" evidence="9">
    <location>
        <position position="388"/>
    </location>
</feature>
<dbReference type="Pfam" id="PF00133">
    <property type="entry name" value="tRNA-synt_1"/>
    <property type="match status" value="1"/>
</dbReference>
<dbReference type="GO" id="GO:0005829">
    <property type="term" value="C:cytosol"/>
    <property type="evidence" value="ECO:0007669"/>
    <property type="project" value="TreeGrafter"/>
</dbReference>
<dbReference type="PANTHER" id="PTHR11946">
    <property type="entry name" value="VALYL-TRNA SYNTHETASES"/>
    <property type="match status" value="1"/>
</dbReference>
<keyword evidence="4" id="KW-0067">ATP-binding</keyword>
<dbReference type="GO" id="GO:0005524">
    <property type="term" value="F:ATP binding"/>
    <property type="evidence" value="ECO:0007669"/>
    <property type="project" value="UniProtKB-KW"/>
</dbReference>
<dbReference type="InterPro" id="IPR002303">
    <property type="entry name" value="Valyl-tRNA_ligase"/>
</dbReference>
<dbReference type="PRINTS" id="PR00986">
    <property type="entry name" value="TRNASYNTHVAL"/>
</dbReference>
<keyword evidence="3" id="KW-0547">Nucleotide-binding</keyword>
<dbReference type="Gene3D" id="3.40.50.620">
    <property type="entry name" value="HUPs"/>
    <property type="match status" value="1"/>
</dbReference>
<evidence type="ECO:0000256" key="5">
    <source>
        <dbReference type="ARBA" id="ARBA00022917"/>
    </source>
</evidence>
<accession>X0TAT9</accession>
<proteinExistence type="predicted"/>
<feature type="domain" description="Aminoacyl-tRNA synthetase class Ia" evidence="8">
    <location>
        <begin position="17"/>
        <end position="387"/>
    </location>
</feature>
<name>X0TAT9_9ZZZZ</name>
<sequence length="388" mass="44986">MKELDKRYNAENVETRIYSMWEKSGYFNPDNLPSSKSKSQRKSAFCIIMPPPNANGSLHIGHAVFVTLEDLMIRYHRMKGDKTLWLPGADHAGFETQVVFEKKLSKEGKSRFEFDRKTLYKKMMDFTLSNKSHMENQLRKLGASCDWSREKFTLDKDIIKIVYQTFLELHKDKLLYRDLRPVNWCTKHQTSLSELELKYTEQVDKIYEIKYPFGVQDLKEYESTPDIDGITIITTRPETMFADVAIAVHPNDKKYKKYIGKTVELPLVGRDIPIIADSAVDPKFGTGALKITPAHDPLDFEIGKRHKLPSPIAINKYGKLTDICGEFENLKVLEAREKVVKKLDELGYLKESKDYKHMVGHCYKCNRIIEPRILPQWFIKAEPLAKKA</sequence>
<dbReference type="InterPro" id="IPR014729">
    <property type="entry name" value="Rossmann-like_a/b/a_fold"/>
</dbReference>
<dbReference type="PROSITE" id="PS00178">
    <property type="entry name" value="AA_TRNA_LIGASE_I"/>
    <property type="match status" value="1"/>
</dbReference>
<evidence type="ECO:0000256" key="6">
    <source>
        <dbReference type="ARBA" id="ARBA00023146"/>
    </source>
</evidence>
<dbReference type="GO" id="GO:0006438">
    <property type="term" value="P:valyl-tRNA aminoacylation"/>
    <property type="evidence" value="ECO:0007669"/>
    <property type="project" value="InterPro"/>
</dbReference>
<dbReference type="EMBL" id="BARS01002449">
    <property type="protein sequence ID" value="GAF85307.1"/>
    <property type="molecule type" value="Genomic_DNA"/>
</dbReference>
<dbReference type="SUPFAM" id="SSF50677">
    <property type="entry name" value="ValRS/IleRS/LeuRS editing domain"/>
    <property type="match status" value="1"/>
</dbReference>
<evidence type="ECO:0000259" key="8">
    <source>
        <dbReference type="Pfam" id="PF00133"/>
    </source>
</evidence>
<keyword evidence="2" id="KW-0436">Ligase</keyword>
<dbReference type="InterPro" id="IPR002300">
    <property type="entry name" value="aa-tRNA-synth_Ia"/>
</dbReference>
<dbReference type="PANTHER" id="PTHR11946:SF93">
    <property type="entry name" value="VALINE--TRNA LIGASE, CHLOROPLASTIC_MITOCHONDRIAL 2"/>
    <property type="match status" value="1"/>
</dbReference>
<dbReference type="GO" id="GO:0004832">
    <property type="term" value="F:valine-tRNA ligase activity"/>
    <property type="evidence" value="ECO:0007669"/>
    <property type="project" value="UniProtKB-EC"/>
</dbReference>
<evidence type="ECO:0000256" key="7">
    <source>
        <dbReference type="ARBA" id="ARBA00029936"/>
    </source>
</evidence>
<keyword evidence="6" id="KW-0030">Aminoacyl-tRNA synthetase</keyword>
<dbReference type="Gene3D" id="3.90.740.10">
    <property type="entry name" value="Valyl/Leucyl/Isoleucyl-tRNA synthetase, editing domain"/>
    <property type="match status" value="1"/>
</dbReference>
<evidence type="ECO:0000256" key="1">
    <source>
        <dbReference type="ARBA" id="ARBA00013169"/>
    </source>
</evidence>
<evidence type="ECO:0000313" key="9">
    <source>
        <dbReference type="EMBL" id="GAF85307.1"/>
    </source>
</evidence>